<proteinExistence type="predicted"/>
<accession>A0A0G0MGB7</accession>
<sequence>MNLPRNYRTAAETLKEAIEPPLQRNPREPLDVELCEVEGPDVSQSFTAPIGRLVRVFNPLGRRIIFEKRHTTAGHAIPGPRSFADLAPGQDFTVGASPLESVTVAVGGARGGSLEAGQAIGAQKRLGLRRCSGKR</sequence>
<dbReference type="AlphaFoldDB" id="A0A0G0MGB7"/>
<evidence type="ECO:0000313" key="1">
    <source>
        <dbReference type="EMBL" id="KKQ72784.1"/>
    </source>
</evidence>
<reference evidence="1 2" key="1">
    <citation type="journal article" date="2015" name="Nature">
        <title>rRNA introns, odd ribosomes, and small enigmatic genomes across a large radiation of phyla.</title>
        <authorList>
            <person name="Brown C.T."/>
            <person name="Hug L.A."/>
            <person name="Thomas B.C."/>
            <person name="Sharon I."/>
            <person name="Castelle C.J."/>
            <person name="Singh A."/>
            <person name="Wilkins M.J."/>
            <person name="Williams K.H."/>
            <person name="Banfield J.F."/>
        </authorList>
    </citation>
    <scope>NUCLEOTIDE SEQUENCE [LARGE SCALE GENOMIC DNA]</scope>
</reference>
<dbReference type="Proteomes" id="UP000034498">
    <property type="component" value="Unassembled WGS sequence"/>
</dbReference>
<gene>
    <name evidence="1" type="ORF">US94_C0040G0003</name>
</gene>
<dbReference type="EMBL" id="LBUX01000040">
    <property type="protein sequence ID" value="KKQ72784.1"/>
    <property type="molecule type" value="Genomic_DNA"/>
</dbReference>
<organism evidence="1 2">
    <name type="scientific">Berkelbacteria bacterium GW2011_GWB1_38_5</name>
    <dbReference type="NCBI Taxonomy" id="1618336"/>
    <lineage>
        <taxon>Bacteria</taxon>
        <taxon>Candidatus Berkelbacteria</taxon>
    </lineage>
</organism>
<comment type="caution">
    <text evidence="1">The sequence shown here is derived from an EMBL/GenBank/DDBJ whole genome shotgun (WGS) entry which is preliminary data.</text>
</comment>
<protein>
    <submittedName>
        <fullName evidence="1">Uncharacterized protein</fullName>
    </submittedName>
</protein>
<dbReference type="STRING" id="1618336.US94_C0040G0003"/>
<evidence type="ECO:0000313" key="2">
    <source>
        <dbReference type="Proteomes" id="UP000034498"/>
    </source>
</evidence>
<name>A0A0G0MGB7_9BACT</name>